<dbReference type="AlphaFoldDB" id="A0A4U9U2X1"/>
<organism evidence="2">
    <name type="scientific">Serratia fonticola</name>
    <dbReference type="NCBI Taxonomy" id="47917"/>
    <lineage>
        <taxon>Bacteria</taxon>
        <taxon>Pseudomonadati</taxon>
        <taxon>Pseudomonadota</taxon>
        <taxon>Gammaproteobacteria</taxon>
        <taxon>Enterobacterales</taxon>
        <taxon>Yersiniaceae</taxon>
        <taxon>Serratia</taxon>
    </lineage>
</organism>
<reference evidence="2" key="1">
    <citation type="submission" date="2019-05" db="EMBL/GenBank/DDBJ databases">
        <authorList>
            <consortium name="Pathogen Informatics"/>
        </authorList>
    </citation>
    <scope>NUCLEOTIDE SEQUENCE [LARGE SCALE GENOMIC DNA]</scope>
    <source>
        <strain evidence="2">NCTC12965</strain>
    </source>
</reference>
<sequence length="44" mass="4781">MKTIPLALLLPALLATSAAEAVTVYNSKGTQLDIYGRYRGTNRQ</sequence>
<evidence type="ECO:0000256" key="1">
    <source>
        <dbReference type="SAM" id="SignalP"/>
    </source>
</evidence>
<feature type="chain" id="PRO_5020881311" evidence="1">
    <location>
        <begin position="22"/>
        <end position="44"/>
    </location>
</feature>
<proteinExistence type="predicted"/>
<gene>
    <name evidence="2" type="primary">ompC_1</name>
    <name evidence="2" type="ORF">NCTC12965_01657</name>
</gene>
<protein>
    <submittedName>
        <fullName evidence="2">Porin OmpC</fullName>
    </submittedName>
</protein>
<name>A0A4U9U2X1_SERFO</name>
<keyword evidence="1" id="KW-0732">Signal</keyword>
<accession>A0A4U9U2X1</accession>
<dbReference type="EMBL" id="CABEEZ010000030">
    <property type="protein sequence ID" value="VTR23011.1"/>
    <property type="molecule type" value="Genomic_DNA"/>
</dbReference>
<evidence type="ECO:0000313" key="2">
    <source>
        <dbReference type="EMBL" id="VTR23011.1"/>
    </source>
</evidence>
<feature type="signal peptide" evidence="1">
    <location>
        <begin position="1"/>
        <end position="21"/>
    </location>
</feature>